<dbReference type="AlphaFoldDB" id="T1J816"/>
<dbReference type="eggNOG" id="KOG2075">
    <property type="taxonomic scope" value="Eukaryota"/>
</dbReference>
<dbReference type="Pfam" id="PF07707">
    <property type="entry name" value="BACK"/>
    <property type="match status" value="1"/>
</dbReference>
<reference evidence="3" key="1">
    <citation type="submission" date="2011-05" db="EMBL/GenBank/DDBJ databases">
        <authorList>
            <person name="Richards S.R."/>
            <person name="Qu J."/>
            <person name="Jiang H."/>
            <person name="Jhangiani S.N."/>
            <person name="Agravi P."/>
            <person name="Goodspeed R."/>
            <person name="Gross S."/>
            <person name="Mandapat C."/>
            <person name="Jackson L."/>
            <person name="Mathew T."/>
            <person name="Pu L."/>
            <person name="Thornton R."/>
            <person name="Saada N."/>
            <person name="Wilczek-Boney K.B."/>
            <person name="Lee S."/>
            <person name="Kovar C."/>
            <person name="Wu Y."/>
            <person name="Scherer S.E."/>
            <person name="Worley K.C."/>
            <person name="Muzny D.M."/>
            <person name="Gibbs R."/>
        </authorList>
    </citation>
    <scope>NUCLEOTIDE SEQUENCE</scope>
    <source>
        <strain evidence="3">Brora</strain>
    </source>
</reference>
<feature type="domain" description="BTB" evidence="1">
    <location>
        <begin position="19"/>
        <end position="89"/>
    </location>
</feature>
<evidence type="ECO:0000259" key="1">
    <source>
        <dbReference type="PROSITE" id="PS50097"/>
    </source>
</evidence>
<sequence length="236" mass="26585">MGGDRYSLPSFHPLRGPSCGHTIRAGYSKMTTGQMAHKLILAMASPVFEAMLFGEMAEKMQPILIPDVYPDAFQTLLQYIYTDEINLNSVDKAVDVCYAAKKYLLPQLVRECTQYIWKDMSANNVCKAYEFAKLFDVPILMEKCLQAVASSADEVLRSESISDLSIDTIRVILSLEEMNLSSELVVFNAAHRWAEREAERRDLKITGSNIREVKKLHQIASNCIKLHQIASNCINS</sequence>
<dbReference type="EMBL" id="JH431945">
    <property type="status" value="NOT_ANNOTATED_CDS"/>
    <property type="molecule type" value="Genomic_DNA"/>
</dbReference>
<dbReference type="EnsemblMetazoa" id="SMAR009833-RA">
    <property type="protein sequence ID" value="SMAR009833-PA"/>
    <property type="gene ID" value="SMAR009833"/>
</dbReference>
<dbReference type="SMART" id="SM00225">
    <property type="entry name" value="BTB"/>
    <property type="match status" value="1"/>
</dbReference>
<dbReference type="PANTHER" id="PTHR45774">
    <property type="entry name" value="BTB/POZ DOMAIN-CONTAINING"/>
    <property type="match status" value="1"/>
</dbReference>
<dbReference type="STRING" id="126957.T1J816"/>
<dbReference type="GO" id="GO:0005829">
    <property type="term" value="C:cytosol"/>
    <property type="evidence" value="ECO:0007669"/>
    <property type="project" value="TreeGrafter"/>
</dbReference>
<dbReference type="SUPFAM" id="SSF54695">
    <property type="entry name" value="POZ domain"/>
    <property type="match status" value="1"/>
</dbReference>
<evidence type="ECO:0000313" key="2">
    <source>
        <dbReference type="EnsemblMetazoa" id="SMAR009833-PA"/>
    </source>
</evidence>
<dbReference type="InterPro" id="IPR011705">
    <property type="entry name" value="BACK"/>
</dbReference>
<dbReference type="OMA" id="PIEYHIC"/>
<evidence type="ECO:0000313" key="3">
    <source>
        <dbReference type="Proteomes" id="UP000014500"/>
    </source>
</evidence>
<dbReference type="Pfam" id="PF00651">
    <property type="entry name" value="BTB"/>
    <property type="match status" value="1"/>
</dbReference>
<dbReference type="PANTHER" id="PTHR45774:SF3">
    <property type="entry name" value="BTB (POZ) DOMAIN-CONTAINING 2B-RELATED"/>
    <property type="match status" value="1"/>
</dbReference>
<dbReference type="SMART" id="SM00875">
    <property type="entry name" value="BACK"/>
    <property type="match status" value="1"/>
</dbReference>
<organism evidence="2 3">
    <name type="scientific">Strigamia maritima</name>
    <name type="common">European centipede</name>
    <name type="synonym">Geophilus maritimus</name>
    <dbReference type="NCBI Taxonomy" id="126957"/>
    <lineage>
        <taxon>Eukaryota</taxon>
        <taxon>Metazoa</taxon>
        <taxon>Ecdysozoa</taxon>
        <taxon>Arthropoda</taxon>
        <taxon>Myriapoda</taxon>
        <taxon>Chilopoda</taxon>
        <taxon>Pleurostigmophora</taxon>
        <taxon>Geophilomorpha</taxon>
        <taxon>Linotaeniidae</taxon>
        <taxon>Strigamia</taxon>
    </lineage>
</organism>
<dbReference type="InterPro" id="IPR000210">
    <property type="entry name" value="BTB/POZ_dom"/>
</dbReference>
<reference evidence="2" key="2">
    <citation type="submission" date="2015-02" db="UniProtKB">
        <authorList>
            <consortium name="EnsemblMetazoa"/>
        </authorList>
    </citation>
    <scope>IDENTIFICATION</scope>
</reference>
<dbReference type="GO" id="GO:0000932">
    <property type="term" value="C:P-body"/>
    <property type="evidence" value="ECO:0007669"/>
    <property type="project" value="TreeGrafter"/>
</dbReference>
<accession>T1J816</accession>
<dbReference type="Gene3D" id="3.30.710.10">
    <property type="entry name" value="Potassium Channel Kv1.1, Chain A"/>
    <property type="match status" value="1"/>
</dbReference>
<dbReference type="Gene3D" id="1.25.40.420">
    <property type="match status" value="1"/>
</dbReference>
<dbReference type="PhylomeDB" id="T1J816"/>
<protein>
    <recommendedName>
        <fullName evidence="1">BTB domain-containing protein</fullName>
    </recommendedName>
</protein>
<dbReference type="HOGENOM" id="CLU_1176739_0_0_1"/>
<name>T1J816_STRMM</name>
<proteinExistence type="predicted"/>
<dbReference type="PROSITE" id="PS50097">
    <property type="entry name" value="BTB"/>
    <property type="match status" value="1"/>
</dbReference>
<dbReference type="InterPro" id="IPR011333">
    <property type="entry name" value="SKP1/BTB/POZ_sf"/>
</dbReference>
<dbReference type="Proteomes" id="UP000014500">
    <property type="component" value="Unassembled WGS sequence"/>
</dbReference>
<keyword evidence="3" id="KW-1185">Reference proteome</keyword>
<dbReference type="GO" id="GO:0022008">
    <property type="term" value="P:neurogenesis"/>
    <property type="evidence" value="ECO:0007669"/>
    <property type="project" value="TreeGrafter"/>
</dbReference>